<dbReference type="InterPro" id="IPR036890">
    <property type="entry name" value="HATPase_C_sf"/>
</dbReference>
<dbReference type="Gene3D" id="1.10.287.130">
    <property type="match status" value="1"/>
</dbReference>
<accession>A0A2V3PL78</accession>
<dbReference type="CDD" id="cd00146">
    <property type="entry name" value="PKD"/>
    <property type="match status" value="1"/>
</dbReference>
<comment type="catalytic activity">
    <reaction evidence="1">
        <text>ATP + protein L-histidine = ADP + protein N-phospho-L-histidine.</text>
        <dbReference type="EC" id="2.7.13.3"/>
    </reaction>
</comment>
<dbReference type="PANTHER" id="PTHR43547:SF2">
    <property type="entry name" value="HYBRID SIGNAL TRANSDUCTION HISTIDINE KINASE C"/>
    <property type="match status" value="1"/>
</dbReference>
<dbReference type="InterPro" id="IPR011110">
    <property type="entry name" value="Reg_prop"/>
</dbReference>
<reference evidence="13 14" key="1">
    <citation type="submission" date="2018-03" db="EMBL/GenBank/DDBJ databases">
        <title>Genomic Encyclopedia of Archaeal and Bacterial Type Strains, Phase II (KMG-II): from individual species to whole genera.</title>
        <authorList>
            <person name="Goeker M."/>
        </authorList>
    </citation>
    <scope>NUCLEOTIDE SEQUENCE [LARGE SCALE GENOMIC DNA]</scope>
    <source>
        <strain evidence="13 14">DSM 100214</strain>
    </source>
</reference>
<dbReference type="InterPro" id="IPR004358">
    <property type="entry name" value="Sig_transdc_His_kin-like_C"/>
</dbReference>
<dbReference type="InterPro" id="IPR001789">
    <property type="entry name" value="Sig_transdc_resp-reg_receiver"/>
</dbReference>
<dbReference type="PRINTS" id="PR00344">
    <property type="entry name" value="BCTRLSENSOR"/>
</dbReference>
<evidence type="ECO:0000313" key="13">
    <source>
        <dbReference type="EMBL" id="PXV60194.1"/>
    </source>
</evidence>
<dbReference type="CDD" id="cd00082">
    <property type="entry name" value="HisKA"/>
    <property type="match status" value="1"/>
</dbReference>
<evidence type="ECO:0000256" key="8">
    <source>
        <dbReference type="SAM" id="Phobius"/>
    </source>
</evidence>
<dbReference type="CDD" id="cd00075">
    <property type="entry name" value="HATPase"/>
    <property type="match status" value="1"/>
</dbReference>
<dbReference type="InterPro" id="IPR018060">
    <property type="entry name" value="HTH_AraC"/>
</dbReference>
<dbReference type="Pfam" id="PF07494">
    <property type="entry name" value="Reg_prop"/>
    <property type="match status" value="3"/>
</dbReference>
<feature type="domain" description="Response regulatory" evidence="12">
    <location>
        <begin position="1159"/>
        <end position="1274"/>
    </location>
</feature>
<dbReference type="FunFam" id="2.60.40.10:FF:000791">
    <property type="entry name" value="Two-component system sensor histidine kinase/response regulator"/>
    <property type="match status" value="1"/>
</dbReference>
<keyword evidence="7" id="KW-0175">Coiled coil</keyword>
<dbReference type="PROSITE" id="PS50110">
    <property type="entry name" value="RESPONSE_REGULATORY"/>
    <property type="match status" value="1"/>
</dbReference>
<keyword evidence="8" id="KW-0472">Membrane</keyword>
<dbReference type="InterPro" id="IPR036097">
    <property type="entry name" value="HisK_dim/P_sf"/>
</dbReference>
<dbReference type="SUPFAM" id="SSF63829">
    <property type="entry name" value="Calcium-dependent phosphotriesterase"/>
    <property type="match status" value="3"/>
</dbReference>
<dbReference type="SMART" id="SM00388">
    <property type="entry name" value="HisKA"/>
    <property type="match status" value="1"/>
</dbReference>
<dbReference type="InterPro" id="IPR013783">
    <property type="entry name" value="Ig-like_fold"/>
</dbReference>
<keyword evidence="14" id="KW-1185">Reference proteome</keyword>
<dbReference type="InterPro" id="IPR003661">
    <property type="entry name" value="HisK_dim/P_dom"/>
</dbReference>
<dbReference type="GO" id="GO:0043565">
    <property type="term" value="F:sequence-specific DNA binding"/>
    <property type="evidence" value="ECO:0007669"/>
    <property type="project" value="InterPro"/>
</dbReference>
<feature type="domain" description="HTH araC/xylS-type" evidence="10">
    <location>
        <begin position="1306"/>
        <end position="1409"/>
    </location>
</feature>
<evidence type="ECO:0000259" key="11">
    <source>
        <dbReference type="PROSITE" id="PS50109"/>
    </source>
</evidence>
<dbReference type="Gene3D" id="1.10.10.60">
    <property type="entry name" value="Homeodomain-like"/>
    <property type="match status" value="1"/>
</dbReference>
<dbReference type="SMART" id="SM00387">
    <property type="entry name" value="HATPase_c"/>
    <property type="match status" value="1"/>
</dbReference>
<dbReference type="SMART" id="SM00448">
    <property type="entry name" value="REC"/>
    <property type="match status" value="1"/>
</dbReference>
<organism evidence="13 14">
    <name type="scientific">Dysgonomonas alginatilytica</name>
    <dbReference type="NCBI Taxonomy" id="1605892"/>
    <lineage>
        <taxon>Bacteria</taxon>
        <taxon>Pseudomonadati</taxon>
        <taxon>Bacteroidota</taxon>
        <taxon>Bacteroidia</taxon>
        <taxon>Bacteroidales</taxon>
        <taxon>Dysgonomonadaceae</taxon>
        <taxon>Dysgonomonas</taxon>
    </lineage>
</organism>
<proteinExistence type="predicted"/>
<evidence type="ECO:0000313" key="14">
    <source>
        <dbReference type="Proteomes" id="UP000247973"/>
    </source>
</evidence>
<dbReference type="Pfam" id="PF02518">
    <property type="entry name" value="HATPase_c"/>
    <property type="match status" value="1"/>
</dbReference>
<keyword evidence="8" id="KW-0812">Transmembrane</keyword>
<sequence length="1410" mass="160894">MKYAITIVTCFIFNLLNLSTHSAENTIASGYIFNSITIEQGLPVNFIDDMYKDSKGFLWISTQGGGLSRYDGYEFVRFNVDSYPVALKSNFIRKSCEDNFNRLWVASDCGIDLIDLKTMQASNVSYKGNSVHHLFEEPIASVFKDSTGNIWILSDDKIYKIVFNHSGFIDHLYTLTNDSNSQDFSFTALSEINNEIWAAHKGIIYKLAVSNAGQLELRPISDILNFGADRNISVILKKEEVIWIGSDIGLYKFNLNNKELKLYSHSESNPFSLSQNMVTDLAVTDEGVLAVGTLRGLNFYHPSTDQFEWISHSKDATSLNSDFINCITSDGNNLWVGTEAGGINKMTLRRLAISNYSHNKRDKSSISANPVNAIYEDHKGDLWVGTVEGGLNRKPRNENFFIHYTYEEGLLNHNSVSALTEDRNGNLWIGTWGGGLNILNLNKLPNANFKHFIPRVNNNNQVYISALVYDSINNGVWIGSSTDIAFFDIQSNQIVDPFSSQLSKNKRNVLGTLIDDKSNLWIGTSDGIILIDLKTFNSTNPKCSSKYLELKEESLNKLFLKNITCIYQSRDKTVWIGSKGYGFCSLKYKEGKYVCEVYTTANGLSNNMALGVLEDELGLIWISTGYGLSCYNPQNNRIVNYTKSDGLIEHQFYWNASYKSPTNKNLYFGNISGLSELKNGSQYLESKQKKVIFTKLQILNKSIWSGNGNYIDQDISYANKLHLHEQDKSFSIEFSALDYDNPTTVSYSYRLAGFDDKWIDVPADRRFASYTNLQPGTYTFQVRCMSRASALAGDITELEIEVRPFFYKTGWFIGLVLFLLVFLFIQFYRWRINMLKKQKEVLHKKVVERTQKLEDQAIELKSQNNILVEQNEKISEQRLQLIKMSNKVQEALDDKMNFFTNITHEFRTPITLITGPIERALKLSSNPQVIEQLQFVEHNSKHLLSLVNQLMDVQKIESEQLSIKLVSDNFLNFLNEILIPFEVFANERGIRLEKIYRLNSPRILFDEEAMHKVVTNLLSNAIKFTPDNGIIKLYVASLKKAGTNQLYICVNDSGIGLKEDDLLRIFDRFYQSKEHIKYPIAGQSGTGIGLYLCQSIVSLLKGTIYAKNNHKKGASFRVLLPIEQVETVDETENNYNYPTVKETEKIELETTNNPCNKLTILVVEDNADMREYIRSILSDYYKVLEAENGMEALNTLKKQSVHFIISDLMMPVMDGLELSEKVKADLTISHIPFLMLTAKTSKETQISSYKLGVDEYLLKPFDEDILLTRIGNILETKKTYQRKFSVFMNIEELNIAEESNDEKFLNKAIEIIKANYKNPYYEVTDFIESMGVSKSLMNKKIQTITGQSAGQFIRNYRLNLARELILKNYINKNKSIADIAYEVGFNDPKYFTRCFTKHFGMPPSNLFKDG</sequence>
<dbReference type="Proteomes" id="UP000247973">
    <property type="component" value="Unassembled WGS sequence"/>
</dbReference>
<name>A0A2V3PL78_9BACT</name>
<dbReference type="InterPro" id="IPR005467">
    <property type="entry name" value="His_kinase_dom"/>
</dbReference>
<dbReference type="PANTHER" id="PTHR43547">
    <property type="entry name" value="TWO-COMPONENT HISTIDINE KINASE"/>
    <property type="match status" value="1"/>
</dbReference>
<dbReference type="SMART" id="SM00342">
    <property type="entry name" value="HTH_ARAC"/>
    <property type="match status" value="1"/>
</dbReference>
<keyword evidence="13" id="KW-0418">Kinase</keyword>
<dbReference type="SUPFAM" id="SSF47384">
    <property type="entry name" value="Homodimeric domain of signal transducing histidine kinase"/>
    <property type="match status" value="1"/>
</dbReference>
<dbReference type="EMBL" id="QICL01000030">
    <property type="protein sequence ID" value="PXV60194.1"/>
    <property type="molecule type" value="Genomic_DNA"/>
</dbReference>
<keyword evidence="3 6" id="KW-0597">Phosphoprotein</keyword>
<evidence type="ECO:0000256" key="3">
    <source>
        <dbReference type="ARBA" id="ARBA00022553"/>
    </source>
</evidence>
<dbReference type="SUPFAM" id="SSF52172">
    <property type="entry name" value="CheY-like"/>
    <property type="match status" value="1"/>
</dbReference>
<keyword evidence="4" id="KW-0805">Transcription regulation</keyword>
<evidence type="ECO:0000256" key="4">
    <source>
        <dbReference type="ARBA" id="ARBA00023015"/>
    </source>
</evidence>
<dbReference type="InterPro" id="IPR009057">
    <property type="entry name" value="Homeodomain-like_sf"/>
</dbReference>
<dbReference type="SUPFAM" id="SSF55874">
    <property type="entry name" value="ATPase domain of HSP90 chaperone/DNA topoisomerase II/histidine kinase"/>
    <property type="match status" value="1"/>
</dbReference>
<dbReference type="Pfam" id="PF07495">
    <property type="entry name" value="Y_Y_Y"/>
    <property type="match status" value="1"/>
</dbReference>
<evidence type="ECO:0000256" key="9">
    <source>
        <dbReference type="SAM" id="SignalP"/>
    </source>
</evidence>
<feature type="chain" id="PRO_5015962018" description="histidine kinase" evidence="9">
    <location>
        <begin position="23"/>
        <end position="1410"/>
    </location>
</feature>
<feature type="transmembrane region" description="Helical" evidence="8">
    <location>
        <begin position="810"/>
        <end position="830"/>
    </location>
</feature>
<evidence type="ECO:0000259" key="12">
    <source>
        <dbReference type="PROSITE" id="PS50110"/>
    </source>
</evidence>
<evidence type="ECO:0000256" key="5">
    <source>
        <dbReference type="ARBA" id="ARBA00023163"/>
    </source>
</evidence>
<dbReference type="Pfam" id="PF00072">
    <property type="entry name" value="Response_reg"/>
    <property type="match status" value="1"/>
</dbReference>
<keyword evidence="13" id="KW-0808">Transferase</keyword>
<dbReference type="GO" id="GO:0003700">
    <property type="term" value="F:DNA-binding transcription factor activity"/>
    <property type="evidence" value="ECO:0007669"/>
    <property type="project" value="InterPro"/>
</dbReference>
<dbReference type="InterPro" id="IPR011123">
    <property type="entry name" value="Y_Y_Y"/>
</dbReference>
<dbReference type="InterPro" id="IPR015943">
    <property type="entry name" value="WD40/YVTN_repeat-like_dom_sf"/>
</dbReference>
<evidence type="ECO:0000256" key="2">
    <source>
        <dbReference type="ARBA" id="ARBA00012438"/>
    </source>
</evidence>
<dbReference type="EC" id="2.7.13.3" evidence="2"/>
<dbReference type="InterPro" id="IPR011006">
    <property type="entry name" value="CheY-like_superfamily"/>
</dbReference>
<keyword evidence="8" id="KW-1133">Transmembrane helix</keyword>
<dbReference type="PROSITE" id="PS01124">
    <property type="entry name" value="HTH_ARAC_FAMILY_2"/>
    <property type="match status" value="1"/>
</dbReference>
<dbReference type="InterPro" id="IPR003594">
    <property type="entry name" value="HATPase_dom"/>
</dbReference>
<dbReference type="Pfam" id="PF00512">
    <property type="entry name" value="HisKA"/>
    <property type="match status" value="1"/>
</dbReference>
<dbReference type="GO" id="GO:0000155">
    <property type="term" value="F:phosphorelay sensor kinase activity"/>
    <property type="evidence" value="ECO:0007669"/>
    <property type="project" value="InterPro"/>
</dbReference>
<evidence type="ECO:0000256" key="1">
    <source>
        <dbReference type="ARBA" id="ARBA00000085"/>
    </source>
</evidence>
<dbReference type="Gene3D" id="2.60.40.10">
    <property type="entry name" value="Immunoglobulins"/>
    <property type="match status" value="1"/>
</dbReference>
<evidence type="ECO:0000259" key="10">
    <source>
        <dbReference type="PROSITE" id="PS01124"/>
    </source>
</evidence>
<gene>
    <name evidence="13" type="ORF">CLV62_13042</name>
</gene>
<comment type="caution">
    <text evidence="13">The sequence shown here is derived from an EMBL/GenBank/DDBJ whole genome shotgun (WGS) entry which is preliminary data.</text>
</comment>
<evidence type="ECO:0000256" key="6">
    <source>
        <dbReference type="PROSITE-ProRule" id="PRU00169"/>
    </source>
</evidence>
<dbReference type="Gene3D" id="3.40.50.2300">
    <property type="match status" value="1"/>
</dbReference>
<protein>
    <recommendedName>
        <fullName evidence="2">histidine kinase</fullName>
        <ecNumber evidence="2">2.7.13.3</ecNumber>
    </recommendedName>
</protein>
<dbReference type="PROSITE" id="PS50109">
    <property type="entry name" value="HIS_KIN"/>
    <property type="match status" value="1"/>
</dbReference>
<dbReference type="Gene3D" id="3.30.565.10">
    <property type="entry name" value="Histidine kinase-like ATPase, C-terminal domain"/>
    <property type="match status" value="1"/>
</dbReference>
<feature type="signal peptide" evidence="9">
    <location>
        <begin position="1"/>
        <end position="22"/>
    </location>
</feature>
<dbReference type="RefSeq" id="WP_110312123.1">
    <property type="nucleotide sequence ID" value="NZ_QICL01000030.1"/>
</dbReference>
<dbReference type="Gene3D" id="2.130.10.10">
    <property type="entry name" value="YVTN repeat-like/Quinoprotein amine dehydrogenase"/>
    <property type="match status" value="2"/>
</dbReference>
<dbReference type="Pfam" id="PF12833">
    <property type="entry name" value="HTH_18"/>
    <property type="match status" value="1"/>
</dbReference>
<dbReference type="SUPFAM" id="SSF46689">
    <property type="entry name" value="Homeodomain-like"/>
    <property type="match status" value="1"/>
</dbReference>
<keyword evidence="5" id="KW-0804">Transcription</keyword>
<feature type="modified residue" description="4-aspartylphosphate" evidence="6">
    <location>
        <position position="1207"/>
    </location>
</feature>
<keyword evidence="9" id="KW-0732">Signal</keyword>
<feature type="coiled-coil region" evidence="7">
    <location>
        <begin position="843"/>
        <end position="877"/>
    </location>
</feature>
<evidence type="ECO:0000256" key="7">
    <source>
        <dbReference type="SAM" id="Coils"/>
    </source>
</evidence>
<dbReference type="OrthoDB" id="681130at2"/>
<feature type="domain" description="Histidine kinase" evidence="11">
    <location>
        <begin position="901"/>
        <end position="1124"/>
    </location>
</feature>